<dbReference type="InParanoid" id="A0A671EGC3"/>
<name>A0A671EGC3_RHIFE</name>
<dbReference type="Proteomes" id="UP000472240">
    <property type="component" value="Chromosome 10"/>
</dbReference>
<proteinExistence type="predicted"/>
<reference evidence="1 2" key="2">
    <citation type="journal article" date="2018" name="Annu Rev Anim Biosci">
        <title>Bat Biology, Genomes, and the Bat1K Project: To Generate Chromosome-Level Genomes for All Living Bat Species.</title>
        <authorList>
            <person name="Teeling E.C."/>
            <person name="Vernes S.C."/>
            <person name="Davalos L.M."/>
            <person name="Ray D.A."/>
            <person name="Gilbert M.T.P."/>
            <person name="Myers E."/>
        </authorList>
    </citation>
    <scope>NUCLEOTIDE SEQUENCE</scope>
</reference>
<reference evidence="1" key="5">
    <citation type="submission" date="2025-09" db="UniProtKB">
        <authorList>
            <consortium name="Ensembl"/>
        </authorList>
    </citation>
    <scope>IDENTIFICATION</scope>
</reference>
<sequence length="62" mass="7117">PLTSRLLNGSRTYIAICSPLPPFEKPTWLVQKSPLLWTCDILDKFCSQLWLNVMCTINHLLS</sequence>
<reference evidence="1" key="4">
    <citation type="submission" date="2025-08" db="UniProtKB">
        <authorList>
            <consortium name="Ensembl"/>
        </authorList>
    </citation>
    <scope>IDENTIFICATION</scope>
</reference>
<protein>
    <submittedName>
        <fullName evidence="1">Uncharacterized protein</fullName>
    </submittedName>
</protein>
<evidence type="ECO:0000313" key="2">
    <source>
        <dbReference type="Proteomes" id="UP000472240"/>
    </source>
</evidence>
<reference evidence="1 2" key="1">
    <citation type="journal article" date="2015" name="Annu Rev Anim Biosci">
        <title>The Genome 10K Project: a way forward.</title>
        <authorList>
            <person name="Koepfli K.P."/>
            <person name="Paten B."/>
            <person name="O'Brien S.J."/>
            <person name="Koepfli K.P."/>
            <person name="Paten B."/>
            <person name="Antunes A."/>
            <person name="Belov K."/>
            <person name="Bustamante C."/>
            <person name="Castoe T.A."/>
            <person name="Clawson H."/>
            <person name="Crawford A.J."/>
            <person name="Diekhans M."/>
            <person name="Distel D."/>
            <person name="Durbin R."/>
            <person name="Earl D."/>
            <person name="Fujita M.K."/>
            <person name="Gamble T."/>
            <person name="Georges A."/>
            <person name="Gemmell N."/>
            <person name="Gilbert M.T."/>
            <person name="Graves J.M."/>
            <person name="Green R.E."/>
            <person name="Hickey G."/>
            <person name="Jarvis E.D."/>
            <person name="Johnson W."/>
            <person name="Komissarov A."/>
            <person name="Korf I."/>
            <person name="Kuhn R."/>
            <person name="Larkin D.M."/>
            <person name="Lewin H."/>
            <person name="Lopez J.V."/>
            <person name="Ma J."/>
            <person name="Marques-Bonet T."/>
            <person name="Miller W."/>
            <person name="Murphy R."/>
            <person name="Pevzner P."/>
            <person name="Shapiro B."/>
            <person name="Steiner C."/>
            <person name="Tamazian G."/>
            <person name="Venkatesh B."/>
            <person name="Wang J."/>
            <person name="Wayne R."/>
            <person name="Wiley E."/>
            <person name="Yang H."/>
            <person name="Zhang G."/>
            <person name="Haussler D."/>
            <person name="Ryder O."/>
            <person name="O'Brien S.J."/>
        </authorList>
    </citation>
    <scope>NUCLEOTIDE SEQUENCE</scope>
</reference>
<reference evidence="2" key="3">
    <citation type="submission" date="2018-12" db="EMBL/GenBank/DDBJ databases">
        <title>G10K-VGP greater horseshoe bat female genome, primary haplotype.</title>
        <authorList>
            <person name="Teeling E."/>
            <person name="Myers G."/>
            <person name="Vernes S."/>
            <person name="Pippel M."/>
            <person name="Winkler S."/>
            <person name="Fedrigo O."/>
            <person name="Rhie A."/>
            <person name="Koren S."/>
            <person name="Phillippy A."/>
            <person name="Lewin H."/>
            <person name="Damas J."/>
            <person name="Howe K."/>
            <person name="Mountcastle J."/>
            <person name="Jarvis E.D."/>
        </authorList>
    </citation>
    <scope>NUCLEOTIDE SEQUENCE [LARGE SCALE GENOMIC DNA]</scope>
</reference>
<accession>A0A671EGC3</accession>
<keyword evidence="2" id="KW-1185">Reference proteome</keyword>
<dbReference type="GeneTree" id="ENSGT00990000213471"/>
<organism evidence="1 2">
    <name type="scientific">Rhinolophus ferrumequinum</name>
    <name type="common">Greater horseshoe bat</name>
    <dbReference type="NCBI Taxonomy" id="59479"/>
    <lineage>
        <taxon>Eukaryota</taxon>
        <taxon>Metazoa</taxon>
        <taxon>Chordata</taxon>
        <taxon>Craniata</taxon>
        <taxon>Vertebrata</taxon>
        <taxon>Euteleostomi</taxon>
        <taxon>Mammalia</taxon>
        <taxon>Eutheria</taxon>
        <taxon>Laurasiatheria</taxon>
        <taxon>Chiroptera</taxon>
        <taxon>Yinpterochiroptera</taxon>
        <taxon>Rhinolophoidea</taxon>
        <taxon>Rhinolophidae</taxon>
        <taxon>Rhinolophinae</taxon>
        <taxon>Rhinolophus</taxon>
    </lineage>
</organism>
<dbReference type="AlphaFoldDB" id="A0A671EGC3"/>
<dbReference type="Ensembl" id="ENSRFET00010013261.1">
    <property type="protein sequence ID" value="ENSRFEP00010012125.1"/>
    <property type="gene ID" value="ENSRFEG00010008225.1"/>
</dbReference>
<evidence type="ECO:0000313" key="1">
    <source>
        <dbReference type="Ensembl" id="ENSRFEP00010012125.1"/>
    </source>
</evidence>